<reference evidence="3 4" key="1">
    <citation type="submission" date="2014-02" db="EMBL/GenBank/DDBJ databases">
        <title>The genome sequence of Colletotrichum salicis CBS 607.94.</title>
        <authorList>
            <person name="Baroncelli R."/>
            <person name="Thon M.R."/>
        </authorList>
    </citation>
    <scope>NUCLEOTIDE SEQUENCE [LARGE SCALE GENOMIC DNA]</scope>
    <source>
        <strain evidence="3 4">CBS 607.94</strain>
    </source>
</reference>
<dbReference type="Pfam" id="PF00149">
    <property type="entry name" value="Metallophos"/>
    <property type="match status" value="1"/>
</dbReference>
<dbReference type="AlphaFoldDB" id="A0A135V1X6"/>
<evidence type="ECO:0000313" key="3">
    <source>
        <dbReference type="EMBL" id="KXH66629.1"/>
    </source>
</evidence>
<feature type="domain" description="Calcineurin-like phosphoesterase" evidence="2">
    <location>
        <begin position="217"/>
        <end position="465"/>
    </location>
</feature>
<evidence type="ECO:0000256" key="1">
    <source>
        <dbReference type="SAM" id="Phobius"/>
    </source>
</evidence>
<comment type="caution">
    <text evidence="3">The sequence shown here is derived from an EMBL/GenBank/DDBJ whole genome shotgun (WGS) entry which is preliminary data.</text>
</comment>
<protein>
    <submittedName>
        <fullName evidence="3">Calcineurin-like phosphoesterase</fullName>
    </submittedName>
</protein>
<organism evidence="3 4">
    <name type="scientific">Colletotrichum salicis</name>
    <dbReference type="NCBI Taxonomy" id="1209931"/>
    <lineage>
        <taxon>Eukaryota</taxon>
        <taxon>Fungi</taxon>
        <taxon>Dikarya</taxon>
        <taxon>Ascomycota</taxon>
        <taxon>Pezizomycotina</taxon>
        <taxon>Sordariomycetes</taxon>
        <taxon>Hypocreomycetidae</taxon>
        <taxon>Glomerellales</taxon>
        <taxon>Glomerellaceae</taxon>
        <taxon>Colletotrichum</taxon>
        <taxon>Colletotrichum acutatum species complex</taxon>
    </lineage>
</organism>
<dbReference type="GO" id="GO:0004721">
    <property type="term" value="F:phosphoprotein phosphatase activity"/>
    <property type="evidence" value="ECO:0007669"/>
    <property type="project" value="TreeGrafter"/>
</dbReference>
<accession>A0A135V1X6</accession>
<dbReference type="PANTHER" id="PTHR32440">
    <property type="entry name" value="PHOSPHATASE DCR2-RELATED-RELATED"/>
    <property type="match status" value="1"/>
</dbReference>
<dbReference type="PANTHER" id="PTHR32440:SF0">
    <property type="entry name" value="PHOSPHATASE DCR2-RELATED"/>
    <property type="match status" value="1"/>
</dbReference>
<dbReference type="SUPFAM" id="SSF56300">
    <property type="entry name" value="Metallo-dependent phosphatases"/>
    <property type="match status" value="1"/>
</dbReference>
<dbReference type="FunFam" id="3.60.21.10:FF:000054">
    <property type="entry name" value="DCR2p Phosphoesterase"/>
    <property type="match status" value="1"/>
</dbReference>
<proteinExistence type="predicted"/>
<name>A0A135V1X6_9PEZI</name>
<keyword evidence="1" id="KW-1133">Transmembrane helix</keyword>
<dbReference type="GO" id="GO:0005737">
    <property type="term" value="C:cytoplasm"/>
    <property type="evidence" value="ECO:0007669"/>
    <property type="project" value="TreeGrafter"/>
</dbReference>
<evidence type="ECO:0000259" key="2">
    <source>
        <dbReference type="Pfam" id="PF00149"/>
    </source>
</evidence>
<dbReference type="OrthoDB" id="783096at2759"/>
<keyword evidence="1" id="KW-0812">Transmembrane</keyword>
<dbReference type="Gene3D" id="3.60.21.10">
    <property type="match status" value="1"/>
</dbReference>
<dbReference type="STRING" id="1209931.A0A135V1X6"/>
<gene>
    <name evidence="3" type="ORF">CSAL01_05989</name>
</gene>
<feature type="transmembrane region" description="Helical" evidence="1">
    <location>
        <begin position="9"/>
        <end position="26"/>
    </location>
</feature>
<keyword evidence="4" id="KW-1185">Reference proteome</keyword>
<dbReference type="Proteomes" id="UP000070121">
    <property type="component" value="Unassembled WGS sequence"/>
</dbReference>
<dbReference type="InterPro" id="IPR029052">
    <property type="entry name" value="Metallo-depent_PP-like"/>
</dbReference>
<dbReference type="InterPro" id="IPR004843">
    <property type="entry name" value="Calcineurin-like_PHP"/>
</dbReference>
<evidence type="ECO:0000313" key="4">
    <source>
        <dbReference type="Proteomes" id="UP000070121"/>
    </source>
</evidence>
<sequence length="550" mass="62042">MTRRIVRTIIQLAAVTLLTFIGVFFLDRNFRVLPKSMHHYMPQHHHGLIVTDITVTKCSSLNVFTSCNLDTSKWHRIEKDLYLGKSWTTSAYVHVARKKEEELLPEDKVVMDVSVGRLDPTTSKKGEEDERWESRPYGLWVKRSSNQKDSDSKKAVTGIDVLFGDDAVEARDGWQITGTPLLLPLNEEVPVTHITLRRGSQKEPHKPQPRIPENGRFKIMQLADLHLSTGVGKCRDAMPEGYNGGLCEADPRTLDFVQKILTEEKPNLVVLSGDQVNGETAPDAQSAIFKIAQILIKMKIPYVSIFGNHDDEGSLPRAAQMQILESLPYSLAKAGPEEIDGIGNYYVEVLARGKSDHSALTLYMLDSHAYSPDEKKYHGYDWIKQNQIEWFKKTSTNLKKAHKEYSKVHMDLAFIHIPLPEYRDADLAIKGEWKEGVTAPNFNSGFRDALVEQGVVMVSCGHDHVNDYCSLSLDSQQKPALWMCYAGGVGFGGYAGYGGYHRRIRVFEVDTNEARITTWKRVEWGDTSKRIDEQIIVEAGGPIGIREKKA</sequence>
<dbReference type="EMBL" id="JFFI01000629">
    <property type="protein sequence ID" value="KXH66629.1"/>
    <property type="molecule type" value="Genomic_DNA"/>
</dbReference>
<keyword evidence="1" id="KW-0472">Membrane</keyword>
<dbReference type="CDD" id="cd07383">
    <property type="entry name" value="MPP_Dcr2"/>
    <property type="match status" value="1"/>
</dbReference>